<dbReference type="InterPro" id="IPR003764">
    <property type="entry name" value="GlcNAc_6-P_deAcase"/>
</dbReference>
<feature type="binding site" evidence="11">
    <location>
        <begin position="223"/>
        <end position="224"/>
    </location>
    <ligand>
        <name>substrate</name>
    </ligand>
</feature>
<feature type="binding site" evidence="12">
    <location>
        <position position="133"/>
    </location>
    <ligand>
        <name>Zn(2+)</name>
        <dbReference type="ChEBI" id="CHEBI:29105"/>
    </ligand>
</feature>
<dbReference type="PIRSF" id="PIRSF038994">
    <property type="entry name" value="NagA"/>
    <property type="match status" value="1"/>
</dbReference>
<dbReference type="AlphaFoldDB" id="A0A2T2WEJ0"/>
<dbReference type="GO" id="GO:0006046">
    <property type="term" value="P:N-acetylglucosamine catabolic process"/>
    <property type="evidence" value="ECO:0007669"/>
    <property type="project" value="TreeGrafter"/>
</dbReference>
<feature type="binding site" evidence="12">
    <location>
        <position position="199"/>
    </location>
    <ligand>
        <name>Zn(2+)</name>
        <dbReference type="ChEBI" id="CHEBI:29105"/>
    </ligand>
</feature>
<protein>
    <recommendedName>
        <fullName evidence="3">N-acetylglucosamine-6-phosphate deacetylase</fullName>
        <ecNumber evidence="2">3.5.1.25</ecNumber>
    </recommendedName>
</protein>
<comment type="catalytic activity">
    <reaction evidence="7">
        <text>N-acetyl-D-glucosamine 6-phosphate + H2O = D-glucosamine 6-phosphate + acetate</text>
        <dbReference type="Rhea" id="RHEA:22936"/>
        <dbReference type="ChEBI" id="CHEBI:15377"/>
        <dbReference type="ChEBI" id="CHEBI:30089"/>
        <dbReference type="ChEBI" id="CHEBI:57513"/>
        <dbReference type="ChEBI" id="CHEBI:58725"/>
        <dbReference type="EC" id="3.5.1.25"/>
    </reaction>
</comment>
<evidence type="ECO:0000256" key="8">
    <source>
        <dbReference type="ARBA" id="ARBA00060590"/>
    </source>
</evidence>
<dbReference type="InterPro" id="IPR011059">
    <property type="entry name" value="Metal-dep_hydrolase_composite"/>
</dbReference>
<accession>A0A2T2WEJ0</accession>
<evidence type="ECO:0000256" key="5">
    <source>
        <dbReference type="ARBA" id="ARBA00022801"/>
    </source>
</evidence>
<evidence type="ECO:0000313" key="15">
    <source>
        <dbReference type="Proteomes" id="UP000241848"/>
    </source>
</evidence>
<comment type="cofactor">
    <cofactor evidence="12">
        <name>a divalent metal cation</name>
        <dbReference type="ChEBI" id="CHEBI:60240"/>
    </cofactor>
    <text evidence="12">Binds 1 divalent metal cation per subunit.</text>
</comment>
<keyword evidence="4 12" id="KW-0479">Metal-binding</keyword>
<feature type="binding site" evidence="11">
    <location>
        <position position="144"/>
    </location>
    <ligand>
        <name>substrate</name>
    </ligand>
</feature>
<proteinExistence type="inferred from homology"/>
<dbReference type="SUPFAM" id="SSF51338">
    <property type="entry name" value="Composite domain of metallo-dependent hydrolases"/>
    <property type="match status" value="1"/>
</dbReference>
<comment type="caution">
    <text evidence="14">The sequence shown here is derived from an EMBL/GenBank/DDBJ whole genome shotgun (WGS) entry which is preliminary data.</text>
</comment>
<dbReference type="PANTHER" id="PTHR11113:SF14">
    <property type="entry name" value="N-ACETYLGLUCOSAMINE-6-PHOSPHATE DEACETYLASE"/>
    <property type="match status" value="1"/>
</dbReference>
<evidence type="ECO:0000256" key="1">
    <source>
        <dbReference type="ARBA" id="ARBA00010716"/>
    </source>
</evidence>
<feature type="binding site" evidence="11">
    <location>
        <position position="255"/>
    </location>
    <ligand>
        <name>substrate</name>
    </ligand>
</feature>
<dbReference type="Proteomes" id="UP000241848">
    <property type="component" value="Unassembled WGS sequence"/>
</dbReference>
<dbReference type="GO" id="GO:0046872">
    <property type="term" value="F:metal ion binding"/>
    <property type="evidence" value="ECO:0007669"/>
    <property type="project" value="UniProtKB-KW"/>
</dbReference>
<comment type="similarity">
    <text evidence="1 9">Belongs to the metallo-dependent hydrolases superfamily. NagA family.</text>
</comment>
<feature type="binding site" evidence="11">
    <location>
        <begin position="311"/>
        <end position="313"/>
    </location>
    <ligand>
        <name>substrate</name>
    </ligand>
</feature>
<evidence type="ECO:0000256" key="10">
    <source>
        <dbReference type="PIRSR" id="PIRSR038994-1"/>
    </source>
</evidence>
<dbReference type="CDD" id="cd00854">
    <property type="entry name" value="NagA"/>
    <property type="match status" value="1"/>
</dbReference>
<evidence type="ECO:0000313" key="14">
    <source>
        <dbReference type="EMBL" id="PSR20638.1"/>
    </source>
</evidence>
<gene>
    <name evidence="14" type="primary">nagA</name>
    <name evidence="14" type="ORF">C7B45_14075</name>
</gene>
<keyword evidence="5 9" id="KW-0378">Hydrolase</keyword>
<comment type="pathway">
    <text evidence="8">Amino-sugar metabolism; N-acetylneuraminate degradation; D-fructose 6-phosphate from N-acetylneuraminate: step 4/5.</text>
</comment>
<evidence type="ECO:0000259" key="13">
    <source>
        <dbReference type="Pfam" id="PF01979"/>
    </source>
</evidence>
<reference evidence="14 15" key="1">
    <citation type="journal article" date="2014" name="BMC Genomics">
        <title>Comparison of environmental and isolate Sulfobacillus genomes reveals diverse carbon, sulfur, nitrogen, and hydrogen metabolisms.</title>
        <authorList>
            <person name="Justice N.B."/>
            <person name="Norman A."/>
            <person name="Brown C.T."/>
            <person name="Singh A."/>
            <person name="Thomas B.C."/>
            <person name="Banfield J.F."/>
        </authorList>
    </citation>
    <scope>NUCLEOTIDE SEQUENCE [LARGE SCALE GENOMIC DNA]</scope>
    <source>
        <strain evidence="14">AMDSBA3</strain>
    </source>
</reference>
<dbReference type="NCBIfam" id="TIGR00221">
    <property type="entry name" value="nagA"/>
    <property type="match status" value="1"/>
</dbReference>
<feature type="binding site" evidence="12">
    <location>
        <position position="220"/>
    </location>
    <ligand>
        <name>Zn(2+)</name>
        <dbReference type="ChEBI" id="CHEBI:29105"/>
    </ligand>
</feature>
<evidence type="ECO:0000256" key="9">
    <source>
        <dbReference type="PIRNR" id="PIRNR038994"/>
    </source>
</evidence>
<dbReference type="EC" id="3.5.1.25" evidence="2"/>
<sequence>MTQTGAVIDVAGEVVLRGRLVLPDRIVPHGEIIIDGERIAEINVSPTRPHVTDRWTDGWIFPGLIDLHVHGIGGRDFMDATDDAFQAIDRSLASVGCTAYLGTTMSAPPQALQAVFEAARTAAPSGLLGIHMEGPFIHPEHRGAQSLEVIRPASVDEIEGYVKQAGRLLRRITLAPEGPGALELVNWCHQHAILVSAGHSHATFDEALAAFDAGVGEVTHLFNAMPPLHHRNPGLVGAALARSDVKVEMIVDGIHLHPAIIQLVARLKGPQGVLLVTDAIRATLLQDGQYDLGGQTVTVIDGVARTSQGNLAGSTLTLNRAVFQFADFAQVDLFDAVRAASLTPAQVLGLYDQGAIRPGYLADLVLVDTLGRVRATWRRGHLIFDAR</sequence>
<dbReference type="Gene3D" id="2.30.40.10">
    <property type="entry name" value="Urease, subunit C, domain 1"/>
    <property type="match status" value="1"/>
</dbReference>
<evidence type="ECO:0000256" key="7">
    <source>
        <dbReference type="ARBA" id="ARBA00047647"/>
    </source>
</evidence>
<dbReference type="EMBL" id="PXYV01000055">
    <property type="protein sequence ID" value="PSR20638.1"/>
    <property type="molecule type" value="Genomic_DNA"/>
</dbReference>
<dbReference type="Pfam" id="PF01979">
    <property type="entry name" value="Amidohydro_1"/>
    <property type="match status" value="1"/>
</dbReference>
<evidence type="ECO:0000256" key="4">
    <source>
        <dbReference type="ARBA" id="ARBA00022723"/>
    </source>
</evidence>
<dbReference type="InterPro" id="IPR006680">
    <property type="entry name" value="Amidohydro-rel"/>
</dbReference>
<keyword evidence="6 9" id="KW-0119">Carbohydrate metabolism</keyword>
<dbReference type="FunFam" id="3.20.20.140:FF:000004">
    <property type="entry name" value="N-acetylglucosamine-6-phosphate deacetylase"/>
    <property type="match status" value="1"/>
</dbReference>
<feature type="domain" description="Amidohydrolase-related" evidence="13">
    <location>
        <begin position="60"/>
        <end position="369"/>
    </location>
</feature>
<evidence type="ECO:0000256" key="2">
    <source>
        <dbReference type="ARBA" id="ARBA00011899"/>
    </source>
</evidence>
<evidence type="ECO:0000256" key="11">
    <source>
        <dbReference type="PIRSR" id="PIRSR038994-2"/>
    </source>
</evidence>
<dbReference type="InterPro" id="IPR032466">
    <property type="entry name" value="Metal_Hydrolase"/>
</dbReference>
<dbReference type="GO" id="GO:0008448">
    <property type="term" value="F:N-acetylglucosamine-6-phosphate deacetylase activity"/>
    <property type="evidence" value="ECO:0007669"/>
    <property type="project" value="UniProtKB-EC"/>
</dbReference>
<name>A0A2T2WEJ0_9FIRM</name>
<dbReference type="SUPFAM" id="SSF51556">
    <property type="entry name" value="Metallo-dependent hydrolases"/>
    <property type="match status" value="1"/>
</dbReference>
<feature type="active site" description="Proton donor/acceptor" evidence="10">
    <location>
        <position position="278"/>
    </location>
</feature>
<evidence type="ECO:0000256" key="3">
    <source>
        <dbReference type="ARBA" id="ARBA00018029"/>
    </source>
</evidence>
<evidence type="ECO:0000256" key="12">
    <source>
        <dbReference type="PIRSR" id="PIRSR038994-3"/>
    </source>
</evidence>
<dbReference type="Gene3D" id="3.20.20.140">
    <property type="entry name" value="Metal-dependent hydrolases"/>
    <property type="match status" value="1"/>
</dbReference>
<dbReference type="PANTHER" id="PTHR11113">
    <property type="entry name" value="N-ACETYLGLUCOSAMINE-6-PHOSPHATE DEACETYLASE"/>
    <property type="match status" value="1"/>
</dbReference>
<organism evidence="14 15">
    <name type="scientific">Sulfobacillus acidophilus</name>
    <dbReference type="NCBI Taxonomy" id="53633"/>
    <lineage>
        <taxon>Bacteria</taxon>
        <taxon>Bacillati</taxon>
        <taxon>Bacillota</taxon>
        <taxon>Clostridia</taxon>
        <taxon>Eubacteriales</taxon>
        <taxon>Clostridiales Family XVII. Incertae Sedis</taxon>
        <taxon>Sulfobacillus</taxon>
    </lineage>
</organism>
<evidence type="ECO:0000256" key="6">
    <source>
        <dbReference type="ARBA" id="ARBA00023277"/>
    </source>
</evidence>
<feature type="binding site" evidence="11">
    <location>
        <position position="231"/>
    </location>
    <ligand>
        <name>substrate</name>
    </ligand>
</feature>